<feature type="domain" description="Calpain catalytic" evidence="2">
    <location>
        <begin position="187"/>
        <end position="519"/>
    </location>
</feature>
<dbReference type="OMA" id="DSYLPTY"/>
<gene>
    <name evidence="3" type="ORF">C3747_98g131</name>
</gene>
<dbReference type="AlphaFoldDB" id="A0A2V2WGJ1"/>
<dbReference type="VEuPathDB" id="TriTrypDB:TcBrA4_0034090"/>
<comment type="caution">
    <text evidence="3">The sequence shown here is derived from an EMBL/GenBank/DDBJ whole genome shotgun (WGS) entry which is preliminary data.</text>
</comment>
<dbReference type="GO" id="GO:0006508">
    <property type="term" value="P:proteolysis"/>
    <property type="evidence" value="ECO:0007669"/>
    <property type="project" value="InterPro"/>
</dbReference>
<dbReference type="SMART" id="SM00230">
    <property type="entry name" value="CysPc"/>
    <property type="match status" value="1"/>
</dbReference>
<dbReference type="Gene3D" id="3.90.70.10">
    <property type="entry name" value="Cysteine proteinases"/>
    <property type="match status" value="1"/>
</dbReference>
<dbReference type="Pfam" id="PF09149">
    <property type="entry name" value="DUF1935"/>
    <property type="match status" value="1"/>
</dbReference>
<dbReference type="SMR" id="A0A2V2WGJ1"/>
<evidence type="ECO:0000313" key="3">
    <source>
        <dbReference type="EMBL" id="PWV07736.1"/>
    </source>
</evidence>
<dbReference type="Gene3D" id="2.60.40.1180">
    <property type="entry name" value="Golgi alpha-mannosidase II"/>
    <property type="match status" value="1"/>
</dbReference>
<dbReference type="PRINTS" id="PR00704">
    <property type="entry name" value="CALPAIN"/>
</dbReference>
<dbReference type="InterPro" id="IPR022684">
    <property type="entry name" value="Calpain_cysteine_protease"/>
</dbReference>
<dbReference type="VEuPathDB" id="TriTrypDB:TcYC6_0107350"/>
<dbReference type="VEuPathDB" id="TriTrypDB:TcCLB.508555.50"/>
<dbReference type="VEuPathDB" id="TriTrypDB:TCDM_05539"/>
<dbReference type="CDD" id="cd00044">
    <property type="entry name" value="CysPc"/>
    <property type="match status" value="1"/>
</dbReference>
<dbReference type="VEuPathDB" id="TriTrypDB:TCSYLVIO_002990"/>
<dbReference type="SUPFAM" id="SSF101601">
    <property type="entry name" value="Smp-1-like"/>
    <property type="match status" value="1"/>
</dbReference>
<dbReference type="VEuPathDB" id="TriTrypDB:TcCLB.509237.120"/>
<dbReference type="InterPro" id="IPR038765">
    <property type="entry name" value="Papain-like_cys_pep_sf"/>
</dbReference>
<dbReference type="VEuPathDB" id="TriTrypDB:TcG_04366"/>
<dbReference type="InterPro" id="IPR001300">
    <property type="entry name" value="Peptidase_C2_calpain_cat"/>
</dbReference>
<evidence type="ECO:0000313" key="4">
    <source>
        <dbReference type="Proteomes" id="UP000246078"/>
    </source>
</evidence>
<dbReference type="VEuPathDB" id="TriTrypDB:TcCL_NonESM05004"/>
<dbReference type="PANTHER" id="PTHR10183:SF423">
    <property type="entry name" value="LEUCINE-RICH REPEAT PROTEIN (LRRP)"/>
    <property type="match status" value="1"/>
</dbReference>
<reference evidence="3 4" key="1">
    <citation type="journal article" date="2018" name="Microb. Genom.">
        <title>Expanding an expanded genome: long-read sequencing of Trypanosoma cruzi.</title>
        <authorList>
            <person name="Berna L."/>
            <person name="Rodriguez M."/>
            <person name="Chiribao M.L."/>
            <person name="Parodi-Talice A."/>
            <person name="Pita S."/>
            <person name="Rijo G."/>
            <person name="Alvarez-Valin F."/>
            <person name="Robello C."/>
        </authorList>
    </citation>
    <scope>NUCLEOTIDE SEQUENCE [LARGE SCALE GENOMIC DNA]</scope>
    <source>
        <strain evidence="3 4">TCC</strain>
    </source>
</reference>
<dbReference type="GO" id="GO:0004198">
    <property type="term" value="F:calcium-dependent cysteine-type endopeptidase activity"/>
    <property type="evidence" value="ECO:0007669"/>
    <property type="project" value="InterPro"/>
</dbReference>
<sequence>MGLGFFCGSGKIRRKYTSEEAEGELDLKQGRQRAWRKSKFKFGGPSQGGDAFPLLQKGDCFYVENGKRWLIYNDTLDREMHVTMHFDADAYVFACERTQLSREPSGWVAKIVVYPLETVPFVFFDSRHVVYSEMATVSQPLTEAYLQKVNTAAVARLQQEKEELIGIASRCCAEEEILRICRRKGVMYVDLSFFPGPGSLEGTQDANIVMDAAEITWKRATDYIPHERHDDIQLFRGRIDPKEVDQGQLGNSWLIGALSALALHPPLVKGLFCSPIASRKTRKEQKYGAYRVTLNKHGWWENVIVDSYLPTIGCQPVFGRCANDPCRLWVSLVEKAYAKVHGSYATIKEGDPLSALRDFTGFPFFSFTDSWVAAVASAEAASAFFKSLQSYKKKGYLITLSTPVIEIGAYTNIYDMSGELDNGMKEHYRSLGLELGSLYSVVDVRRFRFPDVLLMKIRGVCGECGLKWTGAWSEASEKWKRHPILRLSCQPSKKDDGTFWMEWSDISRFFSSGGVCMVRRKWFDYRIRGFFQGPTPNFFLEVVAKREVDAFLTLSQRDNRGLPEGDPDALYKGLLISVSRYHSETDTHVLHANSTLDPEAPSKDACSFYFTRDVGMWVKFLPEHSPYYVVPRVGENSAEAMKTFTLGLLSRRKVEKGGLQVNFRQLSTSEKPLEIGMQAALHAAQPQRMSFQYKKPKRPAVLREGVSIQDSKKVK</sequence>
<comment type="caution">
    <text evidence="1">Lacks conserved residue(s) required for the propagation of feature annotation.</text>
</comment>
<dbReference type="VEuPathDB" id="TriTrypDB:C3747_98g131"/>
<dbReference type="VEuPathDB" id="TriTrypDB:ECC02_011798"/>
<dbReference type="InterPro" id="IPR036310">
    <property type="entry name" value="Smp-1-like_sf"/>
</dbReference>
<dbReference type="PROSITE" id="PS50203">
    <property type="entry name" value="CALPAIN_CAT"/>
    <property type="match status" value="1"/>
</dbReference>
<evidence type="ECO:0000259" key="2">
    <source>
        <dbReference type="PROSITE" id="PS50203"/>
    </source>
</evidence>
<dbReference type="Pfam" id="PF00648">
    <property type="entry name" value="Peptidase_C2"/>
    <property type="match status" value="1"/>
</dbReference>
<dbReference type="InterPro" id="IPR013780">
    <property type="entry name" value="Glyco_hydro_b"/>
</dbReference>
<dbReference type="PANTHER" id="PTHR10183">
    <property type="entry name" value="CALPAIN"/>
    <property type="match status" value="1"/>
</dbReference>
<dbReference type="InterPro" id="IPR015232">
    <property type="entry name" value="DUF1935"/>
</dbReference>
<dbReference type="Proteomes" id="UP000246078">
    <property type="component" value="Unassembled WGS sequence"/>
</dbReference>
<dbReference type="VEuPathDB" id="TriTrypDB:BCY84_21600"/>
<dbReference type="VEuPathDB" id="TriTrypDB:Tc_MARK_1728"/>
<organism evidence="3 4">
    <name type="scientific">Trypanosoma cruzi</name>
    <dbReference type="NCBI Taxonomy" id="5693"/>
    <lineage>
        <taxon>Eukaryota</taxon>
        <taxon>Discoba</taxon>
        <taxon>Euglenozoa</taxon>
        <taxon>Kinetoplastea</taxon>
        <taxon>Metakinetoplastina</taxon>
        <taxon>Trypanosomatida</taxon>
        <taxon>Trypanosomatidae</taxon>
        <taxon>Trypanosoma</taxon>
        <taxon>Schizotrypanum</taxon>
    </lineage>
</organism>
<evidence type="ECO:0000256" key="1">
    <source>
        <dbReference type="PROSITE-ProRule" id="PRU00239"/>
    </source>
</evidence>
<dbReference type="VEuPathDB" id="TriTrypDB:C4B63_22g163"/>
<dbReference type="EMBL" id="PRFC01000098">
    <property type="protein sequence ID" value="PWV07736.1"/>
    <property type="molecule type" value="Genomic_DNA"/>
</dbReference>
<proteinExistence type="predicted"/>
<dbReference type="OrthoDB" id="268518at2759"/>
<accession>A0A2V2WGJ1</accession>
<name>A0A2V2WGJ1_TRYCR</name>
<dbReference type="SUPFAM" id="SSF54001">
    <property type="entry name" value="Cysteine proteinases"/>
    <property type="match status" value="1"/>
</dbReference>
<protein>
    <submittedName>
        <fullName evidence="3">Putative calpain-like cysteine peptidase</fullName>
    </submittedName>
</protein>